<dbReference type="InterPro" id="IPR047690">
    <property type="entry name" value="IPExxxVDY_fam"/>
</dbReference>
<evidence type="ECO:0000313" key="2">
    <source>
        <dbReference type="Proteomes" id="UP000245670"/>
    </source>
</evidence>
<dbReference type="NCBIfam" id="NF033205">
    <property type="entry name" value="IPExxxVDY"/>
    <property type="match status" value="1"/>
</dbReference>
<organism evidence="1 2">
    <name type="scientific">Polaribacter aquimarinus</name>
    <dbReference type="NCBI Taxonomy" id="2100726"/>
    <lineage>
        <taxon>Bacteria</taxon>
        <taxon>Pseudomonadati</taxon>
        <taxon>Bacteroidota</taxon>
        <taxon>Flavobacteriia</taxon>
        <taxon>Flavobacteriales</taxon>
        <taxon>Flavobacteriaceae</taxon>
    </lineage>
</organism>
<sequence>MQVYALELDDFCEEEYSLIGIHSTLEDYKLAYLLNKTLKTKFYKAKEDLEFTREKKKASFSIYNYENIKYGYDWFLIANSYRRENQTVSNELLLTSETKTYLIPEKKKVDFFLKICGESEYEFVMKTVQKIKNIDNVITAYSIDKNTLKSKDFLIF</sequence>
<keyword evidence="2" id="KW-1185">Reference proteome</keyword>
<dbReference type="RefSeq" id="WP_109404297.1">
    <property type="nucleotide sequence ID" value="NZ_QFFG01000002.1"/>
</dbReference>
<name>A0A2U2JC91_9FLAO</name>
<proteinExistence type="predicted"/>
<dbReference type="EMBL" id="QFFG01000002">
    <property type="protein sequence ID" value="PWG05966.1"/>
    <property type="molecule type" value="Genomic_DNA"/>
</dbReference>
<protein>
    <submittedName>
        <fullName evidence="1">IPExxxVDY family protein</fullName>
    </submittedName>
</protein>
<evidence type="ECO:0000313" key="1">
    <source>
        <dbReference type="EMBL" id="PWG05966.1"/>
    </source>
</evidence>
<reference evidence="1 2" key="1">
    <citation type="submission" date="2018-05" db="EMBL/GenBank/DDBJ databases">
        <title>Polaribacter aquimarinus sp. nov., isolated from sediment in a sediment of sea.</title>
        <authorList>
            <person name="Lu D."/>
        </authorList>
    </citation>
    <scope>NUCLEOTIDE SEQUENCE [LARGE SCALE GENOMIC DNA]</scope>
    <source>
        <strain evidence="1 2">ZY113</strain>
    </source>
</reference>
<dbReference type="Proteomes" id="UP000245670">
    <property type="component" value="Unassembled WGS sequence"/>
</dbReference>
<accession>A0A2U2JC91</accession>
<dbReference type="AlphaFoldDB" id="A0A2U2JC91"/>
<gene>
    <name evidence="1" type="ORF">DIS07_05885</name>
</gene>
<dbReference type="OrthoDB" id="676614at2"/>
<comment type="caution">
    <text evidence="1">The sequence shown here is derived from an EMBL/GenBank/DDBJ whole genome shotgun (WGS) entry which is preliminary data.</text>
</comment>